<keyword evidence="12" id="KW-1185">Reference proteome</keyword>
<keyword evidence="2 11" id="KW-0723">Serine/threonine-protein kinase</keyword>
<evidence type="ECO:0000256" key="1">
    <source>
        <dbReference type="ARBA" id="ARBA00012513"/>
    </source>
</evidence>
<evidence type="ECO:0000256" key="8">
    <source>
        <dbReference type="ARBA" id="ARBA00048679"/>
    </source>
</evidence>
<keyword evidence="6" id="KW-0067">ATP-binding</keyword>
<evidence type="ECO:0000256" key="9">
    <source>
        <dbReference type="SAM" id="MobiDB-lite"/>
    </source>
</evidence>
<comment type="catalytic activity">
    <reaction evidence="7">
        <text>L-threonyl-[protein] + ATP = O-phospho-L-threonyl-[protein] + ADP + H(+)</text>
        <dbReference type="Rhea" id="RHEA:46608"/>
        <dbReference type="Rhea" id="RHEA-COMP:11060"/>
        <dbReference type="Rhea" id="RHEA-COMP:11605"/>
        <dbReference type="ChEBI" id="CHEBI:15378"/>
        <dbReference type="ChEBI" id="CHEBI:30013"/>
        <dbReference type="ChEBI" id="CHEBI:30616"/>
        <dbReference type="ChEBI" id="CHEBI:61977"/>
        <dbReference type="ChEBI" id="CHEBI:456216"/>
        <dbReference type="EC" id="2.7.11.1"/>
    </reaction>
</comment>
<gene>
    <name evidence="11" type="ORF">BCR34DRAFT_600390</name>
</gene>
<evidence type="ECO:0000256" key="7">
    <source>
        <dbReference type="ARBA" id="ARBA00047899"/>
    </source>
</evidence>
<dbReference type="Proteomes" id="UP000193144">
    <property type="component" value="Unassembled WGS sequence"/>
</dbReference>
<protein>
    <recommendedName>
        <fullName evidence="1">non-specific serine/threonine protein kinase</fullName>
        <ecNumber evidence="1">2.7.11.1</ecNumber>
    </recommendedName>
</protein>
<dbReference type="Gene3D" id="1.10.510.10">
    <property type="entry name" value="Transferase(Phosphotransferase) domain 1"/>
    <property type="match status" value="1"/>
</dbReference>
<dbReference type="PROSITE" id="PS50011">
    <property type="entry name" value="PROTEIN_KINASE_DOM"/>
    <property type="match status" value="1"/>
</dbReference>
<evidence type="ECO:0000259" key="10">
    <source>
        <dbReference type="PROSITE" id="PS50011"/>
    </source>
</evidence>
<keyword evidence="5 11" id="KW-0418">Kinase</keyword>
<evidence type="ECO:0000256" key="4">
    <source>
        <dbReference type="ARBA" id="ARBA00022741"/>
    </source>
</evidence>
<name>A0A1Y1ZRR8_9PLEO</name>
<dbReference type="InterPro" id="IPR050660">
    <property type="entry name" value="NEK_Ser/Thr_kinase"/>
</dbReference>
<dbReference type="STRING" id="1231657.A0A1Y1ZRR8"/>
<keyword evidence="3" id="KW-0808">Transferase</keyword>
<comment type="caution">
    <text evidence="11">The sequence shown here is derived from an EMBL/GenBank/DDBJ whole genome shotgun (WGS) entry which is preliminary data.</text>
</comment>
<feature type="region of interest" description="Disordered" evidence="9">
    <location>
        <begin position="1"/>
        <end position="24"/>
    </location>
</feature>
<dbReference type="AlphaFoldDB" id="A0A1Y1ZRR8"/>
<dbReference type="SMART" id="SM00220">
    <property type="entry name" value="S_TKc"/>
    <property type="match status" value="1"/>
</dbReference>
<accession>A0A1Y1ZRR8</accession>
<dbReference type="SUPFAM" id="SSF56112">
    <property type="entry name" value="Protein kinase-like (PK-like)"/>
    <property type="match status" value="1"/>
</dbReference>
<dbReference type="GO" id="GO:0005634">
    <property type="term" value="C:nucleus"/>
    <property type="evidence" value="ECO:0007669"/>
    <property type="project" value="TreeGrafter"/>
</dbReference>
<dbReference type="Pfam" id="PF00069">
    <property type="entry name" value="Pkinase"/>
    <property type="match status" value="1"/>
</dbReference>
<dbReference type="GO" id="GO:0005524">
    <property type="term" value="F:ATP binding"/>
    <property type="evidence" value="ECO:0007669"/>
    <property type="project" value="UniProtKB-KW"/>
</dbReference>
<evidence type="ECO:0000256" key="5">
    <source>
        <dbReference type="ARBA" id="ARBA00022777"/>
    </source>
</evidence>
<dbReference type="InterPro" id="IPR000719">
    <property type="entry name" value="Prot_kinase_dom"/>
</dbReference>
<dbReference type="GO" id="GO:0004674">
    <property type="term" value="F:protein serine/threonine kinase activity"/>
    <property type="evidence" value="ECO:0007669"/>
    <property type="project" value="UniProtKB-KW"/>
</dbReference>
<feature type="domain" description="Protein kinase" evidence="10">
    <location>
        <begin position="1"/>
        <end position="357"/>
    </location>
</feature>
<organism evidence="11 12">
    <name type="scientific">Clohesyomyces aquaticus</name>
    <dbReference type="NCBI Taxonomy" id="1231657"/>
    <lineage>
        <taxon>Eukaryota</taxon>
        <taxon>Fungi</taxon>
        <taxon>Dikarya</taxon>
        <taxon>Ascomycota</taxon>
        <taxon>Pezizomycotina</taxon>
        <taxon>Dothideomycetes</taxon>
        <taxon>Pleosporomycetidae</taxon>
        <taxon>Pleosporales</taxon>
        <taxon>Lindgomycetaceae</taxon>
        <taxon>Clohesyomyces</taxon>
    </lineage>
</organism>
<dbReference type="InterPro" id="IPR011009">
    <property type="entry name" value="Kinase-like_dom_sf"/>
</dbReference>
<evidence type="ECO:0000256" key="3">
    <source>
        <dbReference type="ARBA" id="ARBA00022679"/>
    </source>
</evidence>
<evidence type="ECO:0000313" key="12">
    <source>
        <dbReference type="Proteomes" id="UP000193144"/>
    </source>
</evidence>
<evidence type="ECO:0000256" key="2">
    <source>
        <dbReference type="ARBA" id="ARBA00022527"/>
    </source>
</evidence>
<dbReference type="PANTHER" id="PTHR43671:SF98">
    <property type="entry name" value="SERINE_THREONINE-PROTEIN KINASE NEK11"/>
    <property type="match status" value="1"/>
</dbReference>
<sequence>MAKRKAAPISQQAPRKKRCTTQKEAPAWTFKPKDWILDREIVENEVALLRSRTSRGLFIVRKIVKLDDTDTSDDRPREVKVLEQLPRCNRIVHLLGLAPRGPKDGEENLLFQYYPMGDLKDWRERICTKLNHKPVPESYMWRFLIQMTQAVAFIHNELGPNRDNRGVLLHRDIKPKNVLVYSNGTTYPSFKLHDFGCARFMYRKMPRTTIAGTYEWQAPEIPHVNTKAADVWAAGACLHFLAVGEAPVQNVERHMQRVVGGNGGIYPNRPSMADYANHYRYYCAKVPREVTAINLSPAQQETVGIAPYNSPDRPTHNAEYTDALNTWMNRILHFTPSERPSAGQLVTDLIPVAREWLKKMTGKSGLVDLEIKFET</sequence>
<dbReference type="EC" id="2.7.11.1" evidence="1"/>
<dbReference type="CDD" id="cd00180">
    <property type="entry name" value="PKc"/>
    <property type="match status" value="1"/>
</dbReference>
<proteinExistence type="predicted"/>
<dbReference type="EMBL" id="MCFA01000048">
    <property type="protein sequence ID" value="ORY12697.1"/>
    <property type="molecule type" value="Genomic_DNA"/>
</dbReference>
<dbReference type="PANTHER" id="PTHR43671">
    <property type="entry name" value="SERINE/THREONINE-PROTEIN KINASE NEK"/>
    <property type="match status" value="1"/>
</dbReference>
<comment type="catalytic activity">
    <reaction evidence="8">
        <text>L-seryl-[protein] + ATP = O-phospho-L-seryl-[protein] + ADP + H(+)</text>
        <dbReference type="Rhea" id="RHEA:17989"/>
        <dbReference type="Rhea" id="RHEA-COMP:9863"/>
        <dbReference type="Rhea" id="RHEA-COMP:11604"/>
        <dbReference type="ChEBI" id="CHEBI:15378"/>
        <dbReference type="ChEBI" id="CHEBI:29999"/>
        <dbReference type="ChEBI" id="CHEBI:30616"/>
        <dbReference type="ChEBI" id="CHEBI:83421"/>
        <dbReference type="ChEBI" id="CHEBI:456216"/>
        <dbReference type="EC" id="2.7.11.1"/>
    </reaction>
</comment>
<evidence type="ECO:0000313" key="11">
    <source>
        <dbReference type="EMBL" id="ORY12697.1"/>
    </source>
</evidence>
<reference evidence="11 12" key="1">
    <citation type="submission" date="2016-07" db="EMBL/GenBank/DDBJ databases">
        <title>Pervasive Adenine N6-methylation of Active Genes in Fungi.</title>
        <authorList>
            <consortium name="DOE Joint Genome Institute"/>
            <person name="Mondo S.J."/>
            <person name="Dannebaum R.O."/>
            <person name="Kuo R.C."/>
            <person name="Labutti K."/>
            <person name="Haridas S."/>
            <person name="Kuo A."/>
            <person name="Salamov A."/>
            <person name="Ahrendt S.R."/>
            <person name="Lipzen A."/>
            <person name="Sullivan W."/>
            <person name="Andreopoulos W.B."/>
            <person name="Clum A."/>
            <person name="Lindquist E."/>
            <person name="Daum C."/>
            <person name="Ramamoorthy G.K."/>
            <person name="Gryganskyi A."/>
            <person name="Culley D."/>
            <person name="Magnuson J.K."/>
            <person name="James T.Y."/>
            <person name="O'Malley M.A."/>
            <person name="Stajich J.E."/>
            <person name="Spatafora J.W."/>
            <person name="Visel A."/>
            <person name="Grigoriev I.V."/>
        </authorList>
    </citation>
    <scope>NUCLEOTIDE SEQUENCE [LARGE SCALE GENOMIC DNA]</scope>
    <source>
        <strain evidence="11 12">CBS 115471</strain>
    </source>
</reference>
<dbReference type="InterPro" id="IPR008271">
    <property type="entry name" value="Ser/Thr_kinase_AS"/>
</dbReference>
<dbReference type="PROSITE" id="PS00108">
    <property type="entry name" value="PROTEIN_KINASE_ST"/>
    <property type="match status" value="1"/>
</dbReference>
<keyword evidence="4" id="KW-0547">Nucleotide-binding</keyword>
<evidence type="ECO:0000256" key="6">
    <source>
        <dbReference type="ARBA" id="ARBA00022840"/>
    </source>
</evidence>
<dbReference type="OrthoDB" id="310217at2759"/>